<reference evidence="3" key="2">
    <citation type="submission" date="2021-12" db="EMBL/GenBank/DDBJ databases">
        <title>Resequencing data analysis of finger millet.</title>
        <authorList>
            <person name="Hatakeyama M."/>
            <person name="Aluri S."/>
            <person name="Balachadran M.T."/>
            <person name="Sivarajan S.R."/>
            <person name="Poveda L."/>
            <person name="Shimizu-Inatsugi R."/>
            <person name="Schlapbach R."/>
            <person name="Sreeman S.M."/>
            <person name="Shimizu K.K."/>
        </authorList>
    </citation>
    <scope>NUCLEOTIDE SEQUENCE</scope>
</reference>
<evidence type="ECO:0000259" key="2">
    <source>
        <dbReference type="PROSITE" id="PS51258"/>
    </source>
</evidence>
<comment type="caution">
    <text evidence="3">The sequence shown here is derived from an EMBL/GenBank/DDBJ whole genome shotgun (WGS) entry which is preliminary data.</text>
</comment>
<evidence type="ECO:0000313" key="3">
    <source>
        <dbReference type="EMBL" id="GJN03398.1"/>
    </source>
</evidence>
<proteinExistence type="predicted"/>
<name>A0AAV5CZT5_ELECO</name>
<dbReference type="PANTHER" id="PTHR31280">
    <property type="entry name" value="PROTEIN UNC-13 HOMOLOG"/>
    <property type="match status" value="1"/>
</dbReference>
<protein>
    <recommendedName>
        <fullName evidence="2">MHD1 domain-containing protein</fullName>
    </recommendedName>
</protein>
<dbReference type="EMBL" id="BQKI01000010">
    <property type="protein sequence ID" value="GJN03398.1"/>
    <property type="molecule type" value="Genomic_DNA"/>
</dbReference>
<sequence length="441" mass="48829">MAAGTTTTASSPPLPSPLPDLGVALSAADLRATAYEVLLAASRATGAKPLSYIPQPASSTTVSWSQPSASSNHGGRVAGRRTVVEHVRVQLGVTEQADARIRRGLLRIAAGQLGRCAESIVFPLEFLQKFKPSDFSNRLEYEAWQTRNLELLETGISAAKILAESFEYGPETKEKTDVERSRITSYIQSSLRTAFAQKMEEANSKQSSRKPVHIFSVLAKEIGDLAAKEKNIYRPILKKWHPLAAGVSVATLHDCFGSELKKFIVCLRELTPDAVQVLKAADKLEKDLVHIAMEDSMDTDDGGTSLVREMTPYEAGTVLDKLVKAWIKERVDKLQEWADQNLELEVTLFSSILKELVVKASSEVKNILPLLRTDTETLIRRFKQIISESYGSTDKSRFPMPPVPAQWSPDNPNTILRVLCYRNDEAASKFLKQTYDLPKTL</sequence>
<dbReference type="AlphaFoldDB" id="A0AAV5CZT5"/>
<feature type="domain" description="MHD1" evidence="2">
    <location>
        <begin position="275"/>
        <end position="401"/>
    </location>
</feature>
<accession>A0AAV5CZT5</accession>
<dbReference type="Pfam" id="PF25761">
    <property type="entry name" value="TPR_PATROL1"/>
    <property type="match status" value="1"/>
</dbReference>
<organism evidence="3 4">
    <name type="scientific">Eleusine coracana subsp. coracana</name>
    <dbReference type="NCBI Taxonomy" id="191504"/>
    <lineage>
        <taxon>Eukaryota</taxon>
        <taxon>Viridiplantae</taxon>
        <taxon>Streptophyta</taxon>
        <taxon>Embryophyta</taxon>
        <taxon>Tracheophyta</taxon>
        <taxon>Spermatophyta</taxon>
        <taxon>Magnoliopsida</taxon>
        <taxon>Liliopsida</taxon>
        <taxon>Poales</taxon>
        <taxon>Poaceae</taxon>
        <taxon>PACMAD clade</taxon>
        <taxon>Chloridoideae</taxon>
        <taxon>Cynodonteae</taxon>
        <taxon>Eleusininae</taxon>
        <taxon>Eleusine</taxon>
    </lineage>
</organism>
<keyword evidence="4" id="KW-1185">Reference proteome</keyword>
<dbReference type="PROSITE" id="PS51258">
    <property type="entry name" value="MHD1"/>
    <property type="match status" value="1"/>
</dbReference>
<reference evidence="3" key="1">
    <citation type="journal article" date="2018" name="DNA Res.">
        <title>Multiple hybrid de novo genome assembly of finger millet, an orphan allotetraploid crop.</title>
        <authorList>
            <person name="Hatakeyama M."/>
            <person name="Aluri S."/>
            <person name="Balachadran M.T."/>
            <person name="Sivarajan S.R."/>
            <person name="Patrignani A."/>
            <person name="Gruter S."/>
            <person name="Poveda L."/>
            <person name="Shimizu-Inatsugi R."/>
            <person name="Baeten J."/>
            <person name="Francoijs K.J."/>
            <person name="Nataraja K.N."/>
            <person name="Reddy Y.A.N."/>
            <person name="Phadnis S."/>
            <person name="Ravikumar R.L."/>
            <person name="Schlapbach R."/>
            <person name="Sreeman S.M."/>
            <person name="Shimizu K.K."/>
        </authorList>
    </citation>
    <scope>NUCLEOTIDE SEQUENCE</scope>
</reference>
<dbReference type="InterPro" id="IPR014770">
    <property type="entry name" value="Munc13_1"/>
</dbReference>
<gene>
    <name evidence="3" type="primary">ga20839</name>
    <name evidence="3" type="ORF">PR202_ga20839</name>
</gene>
<dbReference type="InterPro" id="IPR057984">
    <property type="entry name" value="PATROL1_C"/>
</dbReference>
<evidence type="ECO:0000256" key="1">
    <source>
        <dbReference type="SAM" id="MobiDB-lite"/>
    </source>
</evidence>
<feature type="compositionally biased region" description="Polar residues" evidence="1">
    <location>
        <begin position="56"/>
        <end position="73"/>
    </location>
</feature>
<dbReference type="InterPro" id="IPR008528">
    <property type="entry name" value="unc-13_homologue"/>
</dbReference>
<feature type="region of interest" description="Disordered" evidence="1">
    <location>
        <begin position="56"/>
        <end position="77"/>
    </location>
</feature>
<evidence type="ECO:0000313" key="4">
    <source>
        <dbReference type="Proteomes" id="UP001054889"/>
    </source>
</evidence>
<dbReference type="Proteomes" id="UP001054889">
    <property type="component" value="Unassembled WGS sequence"/>
</dbReference>
<dbReference type="PANTHER" id="PTHR31280:SF23">
    <property type="entry name" value="RETINOL DEHYDROGENASE 13"/>
    <property type="match status" value="1"/>
</dbReference>